<keyword evidence="6" id="KW-1185">Reference proteome</keyword>
<dbReference type="GO" id="GO:0016779">
    <property type="term" value="F:nucleotidyltransferase activity"/>
    <property type="evidence" value="ECO:0007669"/>
    <property type="project" value="UniProtKB-KW"/>
</dbReference>
<protein>
    <submittedName>
        <fullName evidence="5">Phosphoribosyl-dephospho-CoA transferase MdcG</fullName>
    </submittedName>
</protein>
<evidence type="ECO:0000313" key="6">
    <source>
        <dbReference type="Proteomes" id="UP000031838"/>
    </source>
</evidence>
<dbReference type="OrthoDB" id="5985862at2"/>
<sequence length="247" mass="25651">MRSPAQAAEAARVRHRVVRVAPDAWAALAEPLVARLALPADDAAVVREWAARGRPLMVRRAGPCDAGSPGVPLGLPLPPSMGKRRIGVVAPVEAIVSSEAPPALAALRDAAPEAWRVTLDALDALARRHRVGCRAFGSLAWQALTGLTYLSAGSDLDVLFELPAGRPDAGSSGSAGGREALAALLDGIAACDAAAPMRIDGELIRADGAGANWREWHAARGEHDEIVVKTAAEVVLMTPRAFLEGAV</sequence>
<dbReference type="InterPro" id="IPR017557">
    <property type="entry name" value="Holo-ACP_synthase"/>
</dbReference>
<dbReference type="HOGENOM" id="CLU_075747_0_0_4"/>
<feature type="domain" description="Phosphoribosyl-dephospho-CoA transferase MdcG N-terminal" evidence="4">
    <location>
        <begin position="14"/>
        <end position="101"/>
    </location>
</feature>
<keyword evidence="2" id="KW-0548">Nucleotidyltransferase</keyword>
<dbReference type="Proteomes" id="UP000031838">
    <property type="component" value="Chromosome 1"/>
</dbReference>
<evidence type="ECO:0000259" key="4">
    <source>
        <dbReference type="Pfam" id="PF20866"/>
    </source>
</evidence>
<reference evidence="6" key="1">
    <citation type="submission" date="2011-03" db="EMBL/GenBank/DDBJ databases">
        <authorList>
            <person name="Voget S."/>
            <person name="Streit W.R."/>
            <person name="Jaeger K.E."/>
            <person name="Daniel R."/>
        </authorList>
    </citation>
    <scope>NUCLEOTIDE SEQUENCE [LARGE SCALE GENOMIC DNA]</scope>
    <source>
        <strain evidence="6">PG1</strain>
    </source>
</reference>
<gene>
    <name evidence="5" type="primary">mdcG</name>
    <name evidence="5" type="ORF">BGL_1c12110</name>
</gene>
<dbReference type="NCBIfam" id="TIGR03135">
    <property type="entry name" value="malonate_mdcG"/>
    <property type="match status" value="1"/>
</dbReference>
<reference evidence="5 6" key="2">
    <citation type="journal article" date="2016" name="Appl. Microbiol. Biotechnol.">
        <title>Mutations improving production and secretion of extracellular lipase by Burkholderia glumae PG1.</title>
        <authorList>
            <person name="Knapp A."/>
            <person name="Voget S."/>
            <person name="Gao R."/>
            <person name="Zaburannyi N."/>
            <person name="Krysciak D."/>
            <person name="Breuer M."/>
            <person name="Hauer B."/>
            <person name="Streit W.R."/>
            <person name="Muller R."/>
            <person name="Daniel R."/>
            <person name="Jaeger K.E."/>
        </authorList>
    </citation>
    <scope>NUCLEOTIDE SEQUENCE [LARGE SCALE GENOMIC DNA]</scope>
    <source>
        <strain evidence="5 6">PG1</strain>
    </source>
</reference>
<dbReference type="EMBL" id="CP002580">
    <property type="protein sequence ID" value="AJK45733.1"/>
    <property type="molecule type" value="Genomic_DNA"/>
</dbReference>
<evidence type="ECO:0000259" key="3">
    <source>
        <dbReference type="Pfam" id="PF10620"/>
    </source>
</evidence>
<evidence type="ECO:0000256" key="1">
    <source>
        <dbReference type="ARBA" id="ARBA00022679"/>
    </source>
</evidence>
<dbReference type="InterPro" id="IPR049180">
    <property type="entry name" value="MdcG_C"/>
</dbReference>
<name>A0A0B6RQR9_BURPL</name>
<proteinExistence type="predicted"/>
<dbReference type="KEGG" id="bgp:BGL_1c12110"/>
<evidence type="ECO:0000256" key="2">
    <source>
        <dbReference type="ARBA" id="ARBA00022695"/>
    </source>
</evidence>
<dbReference type="InterPro" id="IPR048903">
    <property type="entry name" value="MdcG_N"/>
</dbReference>
<dbReference type="Pfam" id="PF20866">
    <property type="entry name" value="MdcG_N"/>
    <property type="match status" value="1"/>
</dbReference>
<evidence type="ECO:0000313" key="5">
    <source>
        <dbReference type="EMBL" id="AJK45733.1"/>
    </source>
</evidence>
<feature type="domain" description="Phosphoribosyl-dephospho-CoA transferase MdcG C-terminal" evidence="3">
    <location>
        <begin position="104"/>
        <end position="238"/>
    </location>
</feature>
<dbReference type="Pfam" id="PF10620">
    <property type="entry name" value="MdcG"/>
    <property type="match status" value="1"/>
</dbReference>
<dbReference type="RefSeq" id="WP_052498269.1">
    <property type="nucleotide sequence ID" value="NZ_CP002580.1"/>
</dbReference>
<accession>A0A0B6RQR9</accession>
<keyword evidence="1 5" id="KW-0808">Transferase</keyword>
<dbReference type="AlphaFoldDB" id="A0A0B6RQR9"/>
<organism evidence="5 6">
    <name type="scientific">Burkholderia plantarii</name>
    <dbReference type="NCBI Taxonomy" id="41899"/>
    <lineage>
        <taxon>Bacteria</taxon>
        <taxon>Pseudomonadati</taxon>
        <taxon>Pseudomonadota</taxon>
        <taxon>Betaproteobacteria</taxon>
        <taxon>Burkholderiales</taxon>
        <taxon>Burkholderiaceae</taxon>
        <taxon>Burkholderia</taxon>
    </lineage>
</organism>